<evidence type="ECO:0000256" key="1">
    <source>
        <dbReference type="ARBA" id="ARBA00008779"/>
    </source>
</evidence>
<dbReference type="RefSeq" id="XP_024663337.1">
    <property type="nucleotide sequence ID" value="XM_024807569.1"/>
</dbReference>
<evidence type="ECO:0000259" key="5">
    <source>
        <dbReference type="Pfam" id="PF00884"/>
    </source>
</evidence>
<evidence type="ECO:0000313" key="6">
    <source>
        <dbReference type="EMBL" id="PRT53391.1"/>
    </source>
</evidence>
<dbReference type="InterPro" id="IPR024607">
    <property type="entry name" value="Sulfatase_CS"/>
</dbReference>
<dbReference type="InterPro" id="IPR017850">
    <property type="entry name" value="Alkaline_phosphatase_core_sf"/>
</dbReference>
<sequence length="444" mass="50072">MSSGQPNIVFILADDLGYADLSVYGNIDFETPNLDRLAREGARFTQGYANSAVCSATRFALITGRYQYNFPGGLEEPLVRVGDNLGLPAEHPTLPSLLKEQGYETALIGKWHLGRPPKFGPLVSGYDKFFGNLGGALDYFTHRTGVGPDVPKDLWEGDVPVERTGYYTTIVSDEAVKYVKTERDKPYFLSLHYTAPHWPWEGPNDAAIAPTIKDLFHYDGGNLKKYAEIVQALDEGVGKVLKAIEESGKTENTIIIFTSDNGGERFSFNWPFLGQKTELLEGGIRVPTLFKWPAQVKPQVNEQVVVTFDWLPTLLAAAGGKPHPDYPSDGENILPVLKGAPPHHRTLYWRYKSCNQRALRDANLKYLKINENEFLFDVVVDQRERANLKDKKPQEFERLKKLWTDLDSRFLPITNEVFTHGITPDIQADHYVPHQLTRNPNKRP</sequence>
<dbReference type="GO" id="GO:0004065">
    <property type="term" value="F:arylsulfatase activity"/>
    <property type="evidence" value="ECO:0007669"/>
    <property type="project" value="TreeGrafter"/>
</dbReference>
<comment type="similarity">
    <text evidence="1">Belongs to the sulfatase family.</text>
</comment>
<dbReference type="InterPro" id="IPR050738">
    <property type="entry name" value="Sulfatase"/>
</dbReference>
<dbReference type="PANTHER" id="PTHR42693:SF53">
    <property type="entry name" value="ENDO-4-O-SULFATASE"/>
    <property type="match status" value="1"/>
</dbReference>
<dbReference type="Gene3D" id="3.40.720.10">
    <property type="entry name" value="Alkaline Phosphatase, subunit A"/>
    <property type="match status" value="1"/>
</dbReference>
<dbReference type="AlphaFoldDB" id="A0A2T0FEI1"/>
<protein>
    <submittedName>
        <fullName evidence="6">Arylsulfatase I</fullName>
    </submittedName>
</protein>
<dbReference type="PROSITE" id="PS00149">
    <property type="entry name" value="SULFATASE_2"/>
    <property type="match status" value="1"/>
</dbReference>
<dbReference type="GeneID" id="36514760"/>
<feature type="domain" description="Sulfatase N-terminal" evidence="5">
    <location>
        <begin position="6"/>
        <end position="319"/>
    </location>
</feature>
<dbReference type="Pfam" id="PF00884">
    <property type="entry name" value="Sulfatase"/>
    <property type="match status" value="1"/>
</dbReference>
<dbReference type="InterPro" id="IPR000917">
    <property type="entry name" value="Sulfatase_N"/>
</dbReference>
<reference evidence="6 7" key="1">
    <citation type="submission" date="2017-04" db="EMBL/GenBank/DDBJ databases">
        <title>Genome sequencing of [Candida] sorbophila.</title>
        <authorList>
            <person name="Ahn J.O."/>
        </authorList>
    </citation>
    <scope>NUCLEOTIDE SEQUENCE [LARGE SCALE GENOMIC DNA]</scope>
    <source>
        <strain evidence="6 7">DS02</strain>
    </source>
</reference>
<dbReference type="SUPFAM" id="SSF53649">
    <property type="entry name" value="Alkaline phosphatase-like"/>
    <property type="match status" value="1"/>
</dbReference>
<evidence type="ECO:0000256" key="4">
    <source>
        <dbReference type="ARBA" id="ARBA00022837"/>
    </source>
</evidence>
<dbReference type="EMBL" id="NDIQ01000001">
    <property type="protein sequence ID" value="PRT53391.1"/>
    <property type="molecule type" value="Genomic_DNA"/>
</dbReference>
<organism evidence="6 7">
    <name type="scientific">Wickerhamiella sorbophila</name>
    <dbReference type="NCBI Taxonomy" id="45607"/>
    <lineage>
        <taxon>Eukaryota</taxon>
        <taxon>Fungi</taxon>
        <taxon>Dikarya</taxon>
        <taxon>Ascomycota</taxon>
        <taxon>Saccharomycotina</taxon>
        <taxon>Dipodascomycetes</taxon>
        <taxon>Dipodascales</taxon>
        <taxon>Trichomonascaceae</taxon>
        <taxon>Wickerhamiella</taxon>
    </lineage>
</organism>
<gene>
    <name evidence="6" type="ORF">B9G98_01011</name>
</gene>
<evidence type="ECO:0000313" key="7">
    <source>
        <dbReference type="Proteomes" id="UP000238350"/>
    </source>
</evidence>
<keyword evidence="2" id="KW-0479">Metal-binding</keyword>
<keyword evidence="4" id="KW-0106">Calcium</keyword>
<dbReference type="Proteomes" id="UP000238350">
    <property type="component" value="Unassembled WGS sequence"/>
</dbReference>
<dbReference type="OrthoDB" id="103349at2759"/>
<dbReference type="GO" id="GO:0019637">
    <property type="term" value="P:organophosphate metabolic process"/>
    <property type="evidence" value="ECO:0007669"/>
    <property type="project" value="UniProtKB-ARBA"/>
</dbReference>
<dbReference type="STRING" id="45607.A0A2T0FEI1"/>
<evidence type="ECO:0000256" key="2">
    <source>
        <dbReference type="ARBA" id="ARBA00022723"/>
    </source>
</evidence>
<proteinExistence type="inferred from homology"/>
<dbReference type="PANTHER" id="PTHR42693">
    <property type="entry name" value="ARYLSULFATASE FAMILY MEMBER"/>
    <property type="match status" value="1"/>
</dbReference>
<dbReference type="GO" id="GO:0046872">
    <property type="term" value="F:metal ion binding"/>
    <property type="evidence" value="ECO:0007669"/>
    <property type="project" value="UniProtKB-KW"/>
</dbReference>
<accession>A0A2T0FEI1</accession>
<keyword evidence="7" id="KW-1185">Reference proteome</keyword>
<name>A0A2T0FEI1_9ASCO</name>
<evidence type="ECO:0000256" key="3">
    <source>
        <dbReference type="ARBA" id="ARBA00022801"/>
    </source>
</evidence>
<keyword evidence="3" id="KW-0378">Hydrolase</keyword>
<comment type="caution">
    <text evidence="6">The sequence shown here is derived from an EMBL/GenBank/DDBJ whole genome shotgun (WGS) entry which is preliminary data.</text>
</comment>